<dbReference type="AlphaFoldDB" id="A0A3B0SRJ7"/>
<evidence type="ECO:0000256" key="9">
    <source>
        <dbReference type="ARBA" id="ARBA00031044"/>
    </source>
</evidence>
<protein>
    <recommendedName>
        <fullName evidence="5">hydroxyacylglutathione hydrolase</fullName>
        <ecNumber evidence="5">3.1.2.6</ecNumber>
    </recommendedName>
    <alternativeName>
        <fullName evidence="9">Glyoxalase II</fullName>
    </alternativeName>
</protein>
<dbReference type="InterPro" id="IPR050110">
    <property type="entry name" value="Glyoxalase_II_hydrolase"/>
</dbReference>
<evidence type="ECO:0000256" key="8">
    <source>
        <dbReference type="ARBA" id="ARBA00022833"/>
    </source>
</evidence>
<dbReference type="InterPro" id="IPR032282">
    <property type="entry name" value="HAGH_C"/>
</dbReference>
<evidence type="ECO:0000256" key="4">
    <source>
        <dbReference type="ARBA" id="ARBA00006759"/>
    </source>
</evidence>
<name>A0A3B0SRJ7_9ZZZZ</name>
<reference evidence="11" key="1">
    <citation type="submission" date="2018-06" db="EMBL/GenBank/DDBJ databases">
        <authorList>
            <person name="Zhirakovskaya E."/>
        </authorList>
    </citation>
    <scope>NUCLEOTIDE SEQUENCE</scope>
</reference>
<dbReference type="PANTHER" id="PTHR43705:SF1">
    <property type="entry name" value="HYDROXYACYLGLUTATHIONE HYDROLASE GLOB"/>
    <property type="match status" value="1"/>
</dbReference>
<dbReference type="SUPFAM" id="SSF56281">
    <property type="entry name" value="Metallo-hydrolase/oxidoreductase"/>
    <property type="match status" value="1"/>
</dbReference>
<dbReference type="InterPro" id="IPR001279">
    <property type="entry name" value="Metallo-B-lactamas"/>
</dbReference>
<dbReference type="InterPro" id="IPR036866">
    <property type="entry name" value="RibonucZ/Hydroxyglut_hydro"/>
</dbReference>
<dbReference type="Gene3D" id="3.60.15.10">
    <property type="entry name" value="Ribonuclease Z/Hydroxyacylglutathione hydrolase-like"/>
    <property type="match status" value="1"/>
</dbReference>
<dbReference type="GO" id="GO:0004416">
    <property type="term" value="F:hydroxyacylglutathione hydrolase activity"/>
    <property type="evidence" value="ECO:0007669"/>
    <property type="project" value="UniProtKB-EC"/>
</dbReference>
<sequence length="255" mass="27427">MTLQLLTIPCLSDNYAYLLHDPASGETAAVDVPEAGPMIKALENKGWTLSHILLTHHHWDHIEGLDKLLAVAPARVIGAKADANRLPPLDLAVSEGDIFRFGGEDCHILDVSGHTVGHIAFHLPVSKFVFTGDSLMALGCGRVFEGTFPQMWASLCKLAALPADTVVCSGHEYTQANAKFALTVDPGNLALISRAKAVDEARAKGLPTVPSSLQEELETNPFLRAGNAEIQANLGMSGADPRDVFAEIRSRKDRF</sequence>
<keyword evidence="6" id="KW-0479">Metal-binding</keyword>
<comment type="catalytic activity">
    <reaction evidence="1">
        <text>an S-(2-hydroxyacyl)glutathione + H2O = a 2-hydroxy carboxylate + glutathione + H(+)</text>
        <dbReference type="Rhea" id="RHEA:21864"/>
        <dbReference type="ChEBI" id="CHEBI:15377"/>
        <dbReference type="ChEBI" id="CHEBI:15378"/>
        <dbReference type="ChEBI" id="CHEBI:57925"/>
        <dbReference type="ChEBI" id="CHEBI:58896"/>
        <dbReference type="ChEBI" id="CHEBI:71261"/>
        <dbReference type="EC" id="3.1.2.6"/>
    </reaction>
</comment>
<evidence type="ECO:0000256" key="3">
    <source>
        <dbReference type="ARBA" id="ARBA00004963"/>
    </source>
</evidence>
<feature type="domain" description="Metallo-beta-lactamase" evidence="10">
    <location>
        <begin position="13"/>
        <end position="171"/>
    </location>
</feature>
<evidence type="ECO:0000256" key="1">
    <source>
        <dbReference type="ARBA" id="ARBA00001623"/>
    </source>
</evidence>
<dbReference type="EC" id="3.1.2.6" evidence="5"/>
<evidence type="ECO:0000256" key="6">
    <source>
        <dbReference type="ARBA" id="ARBA00022723"/>
    </source>
</evidence>
<dbReference type="EMBL" id="UOEG01000263">
    <property type="protein sequence ID" value="VAW03637.1"/>
    <property type="molecule type" value="Genomic_DNA"/>
</dbReference>
<dbReference type="GO" id="GO:0046872">
    <property type="term" value="F:metal ion binding"/>
    <property type="evidence" value="ECO:0007669"/>
    <property type="project" value="UniProtKB-KW"/>
</dbReference>
<comment type="similarity">
    <text evidence="4">Belongs to the metallo-beta-lactamase superfamily. Glyoxalase II family.</text>
</comment>
<dbReference type="Pfam" id="PF16123">
    <property type="entry name" value="HAGH_C"/>
    <property type="match status" value="1"/>
</dbReference>
<accession>A0A3B0SRJ7</accession>
<dbReference type="NCBIfam" id="TIGR03413">
    <property type="entry name" value="GSH_gloB"/>
    <property type="match status" value="1"/>
</dbReference>
<organism evidence="11">
    <name type="scientific">hydrothermal vent metagenome</name>
    <dbReference type="NCBI Taxonomy" id="652676"/>
    <lineage>
        <taxon>unclassified sequences</taxon>
        <taxon>metagenomes</taxon>
        <taxon>ecological metagenomes</taxon>
    </lineage>
</organism>
<dbReference type="HAMAP" id="MF_01374">
    <property type="entry name" value="Glyoxalase_2"/>
    <property type="match status" value="1"/>
</dbReference>
<keyword evidence="7 11" id="KW-0378">Hydrolase</keyword>
<evidence type="ECO:0000256" key="7">
    <source>
        <dbReference type="ARBA" id="ARBA00022801"/>
    </source>
</evidence>
<dbReference type="PIRSF" id="PIRSF005457">
    <property type="entry name" value="Glx"/>
    <property type="match status" value="1"/>
</dbReference>
<evidence type="ECO:0000256" key="2">
    <source>
        <dbReference type="ARBA" id="ARBA00001947"/>
    </source>
</evidence>
<dbReference type="InterPro" id="IPR035680">
    <property type="entry name" value="Clx_II_MBL"/>
</dbReference>
<dbReference type="InterPro" id="IPR017782">
    <property type="entry name" value="Hydroxyacylglutathione_Hdrlase"/>
</dbReference>
<keyword evidence="8" id="KW-0862">Zinc</keyword>
<dbReference type="SMART" id="SM00849">
    <property type="entry name" value="Lactamase_B"/>
    <property type="match status" value="1"/>
</dbReference>
<dbReference type="CDD" id="cd07723">
    <property type="entry name" value="hydroxyacylglutathione_hydrolase_MBL-fold"/>
    <property type="match status" value="1"/>
</dbReference>
<dbReference type="PANTHER" id="PTHR43705">
    <property type="entry name" value="HYDROXYACYLGLUTATHIONE HYDROLASE"/>
    <property type="match status" value="1"/>
</dbReference>
<evidence type="ECO:0000313" key="11">
    <source>
        <dbReference type="EMBL" id="VAW03637.1"/>
    </source>
</evidence>
<evidence type="ECO:0000259" key="10">
    <source>
        <dbReference type="SMART" id="SM00849"/>
    </source>
</evidence>
<gene>
    <name evidence="11" type="ORF">MNBD_ALPHA07-1316</name>
</gene>
<proteinExistence type="inferred from homology"/>
<evidence type="ECO:0000256" key="5">
    <source>
        <dbReference type="ARBA" id="ARBA00011917"/>
    </source>
</evidence>
<comment type="pathway">
    <text evidence="3">Secondary metabolite metabolism; methylglyoxal degradation; (R)-lactate from methylglyoxal: step 2/2.</text>
</comment>
<dbReference type="Pfam" id="PF00753">
    <property type="entry name" value="Lactamase_B"/>
    <property type="match status" value="1"/>
</dbReference>
<comment type="cofactor">
    <cofactor evidence="2">
        <name>Zn(2+)</name>
        <dbReference type="ChEBI" id="CHEBI:29105"/>
    </cofactor>
</comment>
<dbReference type="GO" id="GO:0019243">
    <property type="term" value="P:methylglyoxal catabolic process to D-lactate via S-lactoyl-glutathione"/>
    <property type="evidence" value="ECO:0007669"/>
    <property type="project" value="InterPro"/>
</dbReference>